<dbReference type="InterPro" id="IPR036615">
    <property type="entry name" value="Mur_ligase_C_dom_sf"/>
</dbReference>
<comment type="similarity">
    <text evidence="9">Belongs to the MurCDEF family.</text>
</comment>
<dbReference type="Pfam" id="PF02875">
    <property type="entry name" value="Mur_ligase_C"/>
    <property type="match status" value="1"/>
</dbReference>
<evidence type="ECO:0000256" key="6">
    <source>
        <dbReference type="ARBA" id="ARBA00022741"/>
    </source>
</evidence>
<dbReference type="HAMAP" id="MF_00639">
    <property type="entry name" value="MurD"/>
    <property type="match status" value="1"/>
</dbReference>
<dbReference type="NCBIfam" id="TIGR01087">
    <property type="entry name" value="murD"/>
    <property type="match status" value="1"/>
</dbReference>
<dbReference type="PANTHER" id="PTHR43692:SF1">
    <property type="entry name" value="UDP-N-ACETYLMURAMOYLALANINE--D-GLUTAMATE LIGASE"/>
    <property type="match status" value="1"/>
</dbReference>
<evidence type="ECO:0000259" key="11">
    <source>
        <dbReference type="Pfam" id="PF02875"/>
    </source>
</evidence>
<dbReference type="Pfam" id="PF08245">
    <property type="entry name" value="Mur_ligase_M"/>
    <property type="match status" value="1"/>
</dbReference>
<keyword evidence="3 9" id="KW-0963">Cytoplasm</keyword>
<dbReference type="InterPro" id="IPR018109">
    <property type="entry name" value="Folylpolyglutamate_synth_CS"/>
</dbReference>
<evidence type="ECO:0000256" key="10">
    <source>
        <dbReference type="RuleBase" id="RU003664"/>
    </source>
</evidence>
<dbReference type="PANTHER" id="PTHR43692">
    <property type="entry name" value="UDP-N-ACETYLMURAMOYLALANINE--D-GLUTAMATE LIGASE"/>
    <property type="match status" value="1"/>
</dbReference>
<accession>A0ABT9NJ05</accession>
<evidence type="ECO:0000256" key="7">
    <source>
        <dbReference type="ARBA" id="ARBA00022840"/>
    </source>
</evidence>
<comment type="function">
    <text evidence="9 10">Cell wall formation. Catalyzes the addition of glutamate to the nucleotide precursor UDP-N-acetylmuramoyl-L-alanine (UMA).</text>
</comment>
<comment type="caution">
    <text evidence="13">The sequence shown here is derived from an EMBL/GenBank/DDBJ whole genome shotgun (WGS) entry which is preliminary data.</text>
</comment>
<dbReference type="EC" id="6.3.2.9" evidence="9 10"/>
<evidence type="ECO:0000256" key="5">
    <source>
        <dbReference type="ARBA" id="ARBA00022618"/>
    </source>
</evidence>
<keyword evidence="14" id="KW-1185">Reference proteome</keyword>
<keyword evidence="8 9" id="KW-0131">Cell cycle</keyword>
<keyword evidence="5 9" id="KW-0132">Cell division</keyword>
<protein>
    <recommendedName>
        <fullName evidence="9 10">UDP-N-acetylmuramoylalanine--D-glutamate ligase</fullName>
        <ecNumber evidence="9 10">6.3.2.9</ecNumber>
    </recommendedName>
    <alternativeName>
        <fullName evidence="9">D-glutamic acid-adding enzyme</fullName>
    </alternativeName>
    <alternativeName>
        <fullName evidence="9">UDP-N-acetylmuramoyl-L-alanyl-D-glutamate synthetase</fullName>
    </alternativeName>
</protein>
<keyword evidence="4 9" id="KW-0436">Ligase</keyword>
<keyword evidence="7 9" id="KW-0067">ATP-binding</keyword>
<comment type="catalytic activity">
    <reaction evidence="9 10">
        <text>UDP-N-acetyl-alpha-D-muramoyl-L-alanine + D-glutamate + ATP = UDP-N-acetyl-alpha-D-muramoyl-L-alanyl-D-glutamate + ADP + phosphate + H(+)</text>
        <dbReference type="Rhea" id="RHEA:16429"/>
        <dbReference type="ChEBI" id="CHEBI:15378"/>
        <dbReference type="ChEBI" id="CHEBI:29986"/>
        <dbReference type="ChEBI" id="CHEBI:30616"/>
        <dbReference type="ChEBI" id="CHEBI:43474"/>
        <dbReference type="ChEBI" id="CHEBI:83898"/>
        <dbReference type="ChEBI" id="CHEBI:83900"/>
        <dbReference type="ChEBI" id="CHEBI:456216"/>
        <dbReference type="EC" id="6.3.2.9"/>
    </reaction>
</comment>
<evidence type="ECO:0000256" key="9">
    <source>
        <dbReference type="HAMAP-Rule" id="MF_00639"/>
    </source>
</evidence>
<evidence type="ECO:0000259" key="12">
    <source>
        <dbReference type="Pfam" id="PF08245"/>
    </source>
</evidence>
<comment type="pathway">
    <text evidence="2 9 10">Cell wall biogenesis; peptidoglycan biosynthesis.</text>
</comment>
<dbReference type="Proteomes" id="UP001243212">
    <property type="component" value="Unassembled WGS sequence"/>
</dbReference>
<reference evidence="13 14" key="1">
    <citation type="submission" date="2023-07" db="EMBL/GenBank/DDBJ databases">
        <title>Sequencing the genomes of 1000 actinobacteria strains.</title>
        <authorList>
            <person name="Klenk H.-P."/>
        </authorList>
    </citation>
    <scope>NUCLEOTIDE SEQUENCE [LARGE SCALE GENOMIC DNA]</scope>
    <source>
        <strain evidence="13 14">DSM 17163</strain>
    </source>
</reference>
<evidence type="ECO:0000256" key="3">
    <source>
        <dbReference type="ARBA" id="ARBA00022490"/>
    </source>
</evidence>
<evidence type="ECO:0000313" key="13">
    <source>
        <dbReference type="EMBL" id="MDP9807013.1"/>
    </source>
</evidence>
<keyword evidence="6 9" id="KW-0547">Nucleotide-binding</keyword>
<dbReference type="InterPro" id="IPR013221">
    <property type="entry name" value="Mur_ligase_cen"/>
</dbReference>
<dbReference type="InterPro" id="IPR004101">
    <property type="entry name" value="Mur_ligase_C"/>
</dbReference>
<dbReference type="InterPro" id="IPR005762">
    <property type="entry name" value="MurD"/>
</dbReference>
<sequence length="487" mass="51209">MMIPGARDLDGLRIAVLGLGVSGRAALETLSTRVSAQLSAWDANATAREAFADLDGGANEDPDALLDELLAWNPDVVVISPAFAMVGTEWGRLRDAGVKVWSEIELAWRLRAAHADGSFAPWLAVTGTNGKTTTVSMLASILQHAGLRGVAVGNVGTPAVAAVSATDDDAPQAFAFELSSFQLAATESMAPAAAICLNFADDHLEWHGNREHYRDSKASIYANVHGPRIYPVGEQAVESMVLDAPKLEGAYNVGIAIDTPLPGQIGLVEDVIVDRAFVADPAQAEALFELSDLAHLAADNGVLPFHILKDALAAVALARSIEVAPEHIAAGLRAFSGGRHRLELVANIDGVRYIDDSKATNAHAAQSAIRVLENVVWIVGGQAKGASFTELVAKVAPHLRAVVVIGVDQEPWRNALADAAVPVHYVDPAADKPMREAVAQAQAFAHSGDTVLLAPASASMDQFASYADRGEQFANAVRDLGGEHGSY</sequence>
<comment type="subcellular location">
    <subcellularLocation>
        <location evidence="1 9 10">Cytoplasm</location>
    </subcellularLocation>
</comment>
<dbReference type="Gene3D" id="3.40.50.720">
    <property type="entry name" value="NAD(P)-binding Rossmann-like Domain"/>
    <property type="match status" value="1"/>
</dbReference>
<feature type="binding site" evidence="9">
    <location>
        <begin position="127"/>
        <end position="133"/>
    </location>
    <ligand>
        <name>ATP</name>
        <dbReference type="ChEBI" id="CHEBI:30616"/>
    </ligand>
</feature>
<dbReference type="EMBL" id="JAUSQX010000001">
    <property type="protein sequence ID" value="MDP9807013.1"/>
    <property type="molecule type" value="Genomic_DNA"/>
</dbReference>
<evidence type="ECO:0000313" key="14">
    <source>
        <dbReference type="Proteomes" id="UP001243212"/>
    </source>
</evidence>
<gene>
    <name evidence="9" type="primary">murD</name>
    <name evidence="13" type="ORF">J2S70_001595</name>
</gene>
<dbReference type="GO" id="GO:0008764">
    <property type="term" value="F:UDP-N-acetylmuramoylalanine-D-glutamate ligase activity"/>
    <property type="evidence" value="ECO:0007669"/>
    <property type="project" value="UniProtKB-EC"/>
</dbReference>
<dbReference type="InterPro" id="IPR036565">
    <property type="entry name" value="Mur-like_cat_sf"/>
</dbReference>
<feature type="domain" description="Mur ligase central" evidence="12">
    <location>
        <begin position="125"/>
        <end position="225"/>
    </location>
</feature>
<dbReference type="Gene3D" id="3.40.1190.10">
    <property type="entry name" value="Mur-like, catalytic domain"/>
    <property type="match status" value="1"/>
</dbReference>
<evidence type="ECO:0000256" key="4">
    <source>
        <dbReference type="ARBA" id="ARBA00022598"/>
    </source>
</evidence>
<dbReference type="Gene3D" id="3.90.190.20">
    <property type="entry name" value="Mur ligase, C-terminal domain"/>
    <property type="match status" value="1"/>
</dbReference>
<evidence type="ECO:0000256" key="2">
    <source>
        <dbReference type="ARBA" id="ARBA00004752"/>
    </source>
</evidence>
<dbReference type="SUPFAM" id="SSF53244">
    <property type="entry name" value="MurD-like peptide ligases, peptide-binding domain"/>
    <property type="match status" value="1"/>
</dbReference>
<dbReference type="RefSeq" id="WP_307683193.1">
    <property type="nucleotide sequence ID" value="NZ_JAUSQX010000001.1"/>
</dbReference>
<dbReference type="PROSITE" id="PS01011">
    <property type="entry name" value="FOLYLPOLYGLU_SYNT_1"/>
    <property type="match status" value="1"/>
</dbReference>
<name>A0ABT9NJ05_9ACTO</name>
<keyword evidence="9 10" id="KW-0573">Peptidoglycan synthesis</keyword>
<keyword evidence="9 10" id="KW-0133">Cell shape</keyword>
<keyword evidence="9 10" id="KW-0961">Cell wall biogenesis/degradation</keyword>
<feature type="domain" description="Mur ligase C-terminal" evidence="11">
    <location>
        <begin position="340"/>
        <end position="456"/>
    </location>
</feature>
<proteinExistence type="inferred from homology"/>
<organism evidence="13 14">
    <name type="scientific">Trueperella bonasi</name>
    <dbReference type="NCBI Taxonomy" id="312286"/>
    <lineage>
        <taxon>Bacteria</taxon>
        <taxon>Bacillati</taxon>
        <taxon>Actinomycetota</taxon>
        <taxon>Actinomycetes</taxon>
        <taxon>Actinomycetales</taxon>
        <taxon>Actinomycetaceae</taxon>
        <taxon>Trueperella</taxon>
    </lineage>
</organism>
<dbReference type="SUPFAM" id="SSF53623">
    <property type="entry name" value="MurD-like peptide ligases, catalytic domain"/>
    <property type="match status" value="1"/>
</dbReference>
<evidence type="ECO:0000256" key="1">
    <source>
        <dbReference type="ARBA" id="ARBA00004496"/>
    </source>
</evidence>
<evidence type="ECO:0000256" key="8">
    <source>
        <dbReference type="ARBA" id="ARBA00023306"/>
    </source>
</evidence>